<dbReference type="AlphaFoldDB" id="A0A8J8TU31"/>
<evidence type="ECO:0000256" key="9">
    <source>
        <dbReference type="ARBA" id="ARBA00038669"/>
    </source>
</evidence>
<evidence type="ECO:0000313" key="15">
    <source>
        <dbReference type="EMBL" id="TYL40387.1"/>
    </source>
</evidence>
<keyword evidence="6" id="KW-1278">Translocase</keyword>
<dbReference type="Proteomes" id="UP000766904">
    <property type="component" value="Unassembled WGS sequence"/>
</dbReference>
<dbReference type="GO" id="GO:0005524">
    <property type="term" value="F:ATP binding"/>
    <property type="evidence" value="ECO:0007669"/>
    <property type="project" value="UniProtKB-KW"/>
</dbReference>
<keyword evidence="16" id="KW-1185">Reference proteome</keyword>
<dbReference type="GO" id="GO:0015833">
    <property type="term" value="P:peptide transport"/>
    <property type="evidence" value="ECO:0007669"/>
    <property type="project" value="InterPro"/>
</dbReference>
<accession>A0A8J8TU31</accession>
<dbReference type="SUPFAM" id="SSF52540">
    <property type="entry name" value="P-loop containing nucleoside triphosphate hydrolases"/>
    <property type="match status" value="1"/>
</dbReference>
<comment type="subunit">
    <text evidence="9">The complex is composed of two ATP-binding proteins (NikD and NikE), two transmembrane proteins (NikB and NikC) and a solute-binding protein (NikA).</text>
</comment>
<evidence type="ECO:0000256" key="4">
    <source>
        <dbReference type="ARBA" id="ARBA00022741"/>
    </source>
</evidence>
<name>A0A8J8TU31_9EURY</name>
<dbReference type="InterPro" id="IPR027417">
    <property type="entry name" value="P-loop_NTPase"/>
</dbReference>
<dbReference type="GO" id="GO:0015413">
    <property type="term" value="F:ABC-type nickel transporter activity"/>
    <property type="evidence" value="ECO:0007669"/>
    <property type="project" value="UniProtKB-EC"/>
</dbReference>
<evidence type="ECO:0000256" key="2">
    <source>
        <dbReference type="ARBA" id="ARBA00022448"/>
    </source>
</evidence>
<keyword evidence="2" id="KW-0813">Transport</keyword>
<dbReference type="PANTHER" id="PTHR43297">
    <property type="entry name" value="OLIGOPEPTIDE TRANSPORT ATP-BINDING PROTEIN APPD"/>
    <property type="match status" value="1"/>
</dbReference>
<dbReference type="InterPro" id="IPR003593">
    <property type="entry name" value="AAA+_ATPase"/>
</dbReference>
<dbReference type="OrthoDB" id="18209at2157"/>
<evidence type="ECO:0000256" key="10">
    <source>
        <dbReference type="ARBA" id="ARBA00039098"/>
    </source>
</evidence>
<evidence type="ECO:0000256" key="13">
    <source>
        <dbReference type="SAM" id="MobiDB-lite"/>
    </source>
</evidence>
<dbReference type="PROSITE" id="PS50893">
    <property type="entry name" value="ABC_TRANSPORTER_2"/>
    <property type="match status" value="1"/>
</dbReference>
<dbReference type="PROSITE" id="PS00211">
    <property type="entry name" value="ABC_TRANSPORTER_1"/>
    <property type="match status" value="1"/>
</dbReference>
<proteinExistence type="predicted"/>
<evidence type="ECO:0000256" key="7">
    <source>
        <dbReference type="ARBA" id="ARBA00023065"/>
    </source>
</evidence>
<protein>
    <recommendedName>
        <fullName evidence="11">Nickel import system ATP-binding protein NikD</fullName>
        <ecNumber evidence="10">7.2.2.11</ecNumber>
    </recommendedName>
</protein>
<keyword evidence="3" id="KW-1003">Cell membrane</keyword>
<keyword evidence="5 15" id="KW-0067">ATP-binding</keyword>
<evidence type="ECO:0000259" key="14">
    <source>
        <dbReference type="PROSITE" id="PS50893"/>
    </source>
</evidence>
<evidence type="ECO:0000256" key="5">
    <source>
        <dbReference type="ARBA" id="ARBA00022840"/>
    </source>
</evidence>
<keyword evidence="4" id="KW-0547">Nucleotide-binding</keyword>
<dbReference type="SMART" id="SM00382">
    <property type="entry name" value="AAA"/>
    <property type="match status" value="1"/>
</dbReference>
<comment type="catalytic activity">
    <reaction evidence="12">
        <text>Ni(2+)(out) + ATP + H2O = Ni(2+)(in) + ADP + phosphate + H(+)</text>
        <dbReference type="Rhea" id="RHEA:15557"/>
        <dbReference type="ChEBI" id="CHEBI:15377"/>
        <dbReference type="ChEBI" id="CHEBI:15378"/>
        <dbReference type="ChEBI" id="CHEBI:30616"/>
        <dbReference type="ChEBI" id="CHEBI:43474"/>
        <dbReference type="ChEBI" id="CHEBI:49786"/>
        <dbReference type="ChEBI" id="CHEBI:456216"/>
        <dbReference type="EC" id="7.2.2.11"/>
    </reaction>
    <physiologicalReaction direction="left-to-right" evidence="12">
        <dbReference type="Rhea" id="RHEA:15558"/>
    </physiologicalReaction>
</comment>
<dbReference type="GO" id="GO:0016887">
    <property type="term" value="F:ATP hydrolysis activity"/>
    <property type="evidence" value="ECO:0007669"/>
    <property type="project" value="InterPro"/>
</dbReference>
<dbReference type="CDD" id="cd03257">
    <property type="entry name" value="ABC_NikE_OppD_transporters"/>
    <property type="match status" value="1"/>
</dbReference>
<evidence type="ECO:0000256" key="11">
    <source>
        <dbReference type="ARBA" id="ARBA00044143"/>
    </source>
</evidence>
<dbReference type="FunFam" id="3.40.50.300:FF:000016">
    <property type="entry name" value="Oligopeptide ABC transporter ATP-binding component"/>
    <property type="match status" value="1"/>
</dbReference>
<organism evidence="15 16">
    <name type="scientific">Natronococcus pandeyae</name>
    <dbReference type="NCBI Taxonomy" id="2055836"/>
    <lineage>
        <taxon>Archaea</taxon>
        <taxon>Methanobacteriati</taxon>
        <taxon>Methanobacteriota</taxon>
        <taxon>Stenosarchaea group</taxon>
        <taxon>Halobacteria</taxon>
        <taxon>Halobacteriales</taxon>
        <taxon>Natrialbaceae</taxon>
        <taxon>Natronococcus</taxon>
    </lineage>
</organism>
<keyword evidence="7" id="KW-0406">Ion transport</keyword>
<evidence type="ECO:0000313" key="16">
    <source>
        <dbReference type="Proteomes" id="UP000766904"/>
    </source>
</evidence>
<gene>
    <name evidence="15" type="ORF">CV102_02085</name>
</gene>
<evidence type="ECO:0000256" key="1">
    <source>
        <dbReference type="ARBA" id="ARBA00004202"/>
    </source>
</evidence>
<dbReference type="InterPro" id="IPR017871">
    <property type="entry name" value="ABC_transporter-like_CS"/>
</dbReference>
<reference evidence="15" key="1">
    <citation type="submission" date="2017-11" db="EMBL/GenBank/DDBJ databases">
        <authorList>
            <person name="Kajale S.C."/>
            <person name="Sharma A."/>
        </authorList>
    </citation>
    <scope>NUCLEOTIDE SEQUENCE</scope>
    <source>
        <strain evidence="15">LS1_42</strain>
    </source>
</reference>
<evidence type="ECO:0000256" key="3">
    <source>
        <dbReference type="ARBA" id="ARBA00022475"/>
    </source>
</evidence>
<dbReference type="InterPro" id="IPR050388">
    <property type="entry name" value="ABC_Ni/Peptide_Import"/>
</dbReference>
<feature type="domain" description="ABC transporter" evidence="14">
    <location>
        <begin position="19"/>
        <end position="267"/>
    </location>
</feature>
<dbReference type="EMBL" id="PHNJ01000001">
    <property type="protein sequence ID" value="TYL40387.1"/>
    <property type="molecule type" value="Genomic_DNA"/>
</dbReference>
<comment type="caution">
    <text evidence="15">The sequence shown here is derived from an EMBL/GenBank/DDBJ whole genome shotgun (WGS) entry which is preliminary data.</text>
</comment>
<dbReference type="Gene3D" id="3.40.50.300">
    <property type="entry name" value="P-loop containing nucleotide triphosphate hydrolases"/>
    <property type="match status" value="1"/>
</dbReference>
<evidence type="ECO:0000256" key="12">
    <source>
        <dbReference type="ARBA" id="ARBA00048610"/>
    </source>
</evidence>
<evidence type="ECO:0000256" key="6">
    <source>
        <dbReference type="ARBA" id="ARBA00022967"/>
    </source>
</evidence>
<feature type="region of interest" description="Disordered" evidence="13">
    <location>
        <begin position="324"/>
        <end position="353"/>
    </location>
</feature>
<dbReference type="NCBIfam" id="TIGR01727">
    <property type="entry name" value="oligo_HPY"/>
    <property type="match status" value="1"/>
</dbReference>
<dbReference type="EC" id="7.2.2.11" evidence="10"/>
<comment type="subcellular location">
    <subcellularLocation>
        <location evidence="1">Cell membrane</location>
        <topology evidence="1">Peripheral membrane protein</topology>
    </subcellularLocation>
</comment>
<evidence type="ECO:0000256" key="8">
    <source>
        <dbReference type="ARBA" id="ARBA00023136"/>
    </source>
</evidence>
<sequence>MSTRHPSPGPEQAESNRLLSVNDLRTDIRTDQGTIRAVDGVSFEVGRGETVCLVGESGSGKSVTCRSLTGILPEPPADVVGGSVEFDGQSLLEADDEQLRRIRGDRIAHVFQSPQSALDPVYTIGDQLVEAITIHNTASAARERAINLLRRVGIPRADSRIDDYPHEFSGGMCQRAAIAIALASDPELLIADEPTTAVDVTVQARLIELLRGLTDDGTSVLLITHDLRVAAALADRLLVMYGGTIVERGPLEELFDRPAHPYTQALFESYTGCSSRGDRTARRDVPTAGCRFRAECRHAVDTCVGGEQPPSYAVGDRETHGVSCVHYGPDRDPTPVLADAAAARPVSTEGDDD</sequence>
<dbReference type="InterPro" id="IPR013563">
    <property type="entry name" value="Oligopep_ABC_C"/>
</dbReference>
<dbReference type="Pfam" id="PF08352">
    <property type="entry name" value="oligo_HPY"/>
    <property type="match status" value="1"/>
</dbReference>
<dbReference type="Pfam" id="PF00005">
    <property type="entry name" value="ABC_tran"/>
    <property type="match status" value="1"/>
</dbReference>
<dbReference type="PANTHER" id="PTHR43297:SF13">
    <property type="entry name" value="NICKEL ABC TRANSPORTER, ATP-BINDING PROTEIN"/>
    <property type="match status" value="1"/>
</dbReference>
<keyword evidence="8" id="KW-0472">Membrane</keyword>
<dbReference type="InterPro" id="IPR003439">
    <property type="entry name" value="ABC_transporter-like_ATP-bd"/>
</dbReference>
<dbReference type="GO" id="GO:0005886">
    <property type="term" value="C:plasma membrane"/>
    <property type="evidence" value="ECO:0007669"/>
    <property type="project" value="UniProtKB-SubCell"/>
</dbReference>
<dbReference type="RefSeq" id="WP_148856176.1">
    <property type="nucleotide sequence ID" value="NZ_PHNJ01000001.1"/>
</dbReference>